<sequence>MRDAIIFATTLEGMNLHQIDVRDTKYPDGRVLVVGAADRRVNCVLSAAAPLTSASIALKLLIGTMNYEAHLT</sequence>
<gene>
    <name evidence="1" type="ORF">SAMN05192563_105730</name>
</gene>
<dbReference type="AlphaFoldDB" id="A0A1I7ERH1"/>
<accession>A0A1I7ERH1</accession>
<evidence type="ECO:0000313" key="2">
    <source>
        <dbReference type="Proteomes" id="UP000198844"/>
    </source>
</evidence>
<dbReference type="Proteomes" id="UP000198844">
    <property type="component" value="Unassembled WGS sequence"/>
</dbReference>
<dbReference type="EMBL" id="FPBH01000057">
    <property type="protein sequence ID" value="SFU26519.1"/>
    <property type="molecule type" value="Genomic_DNA"/>
</dbReference>
<evidence type="ECO:0000313" key="1">
    <source>
        <dbReference type="EMBL" id="SFU26519.1"/>
    </source>
</evidence>
<organism evidence="1 2">
    <name type="scientific">Paraburkholderia aspalathi</name>
    <dbReference type="NCBI Taxonomy" id="1324617"/>
    <lineage>
        <taxon>Bacteria</taxon>
        <taxon>Pseudomonadati</taxon>
        <taxon>Pseudomonadota</taxon>
        <taxon>Betaproteobacteria</taxon>
        <taxon>Burkholderiales</taxon>
        <taxon>Burkholderiaceae</taxon>
        <taxon>Paraburkholderia</taxon>
    </lineage>
</organism>
<reference evidence="1 2" key="1">
    <citation type="submission" date="2016-10" db="EMBL/GenBank/DDBJ databases">
        <authorList>
            <person name="de Groot N.N."/>
        </authorList>
    </citation>
    <scope>NUCLEOTIDE SEQUENCE [LARGE SCALE GENOMIC DNA]</scope>
    <source>
        <strain evidence="1 2">LMG 27731</strain>
    </source>
</reference>
<name>A0A1I7ERH1_9BURK</name>
<protein>
    <submittedName>
        <fullName evidence="1">Uncharacterized protein</fullName>
    </submittedName>
</protein>
<proteinExistence type="predicted"/>